<evidence type="ECO:0000313" key="2">
    <source>
        <dbReference type="Proteomes" id="UP001054945"/>
    </source>
</evidence>
<protein>
    <submittedName>
        <fullName evidence="1">Uncharacterized protein</fullName>
    </submittedName>
</protein>
<sequence length="119" mass="13873">MSPRSPNPIYRASEAQSPIYCVMEVPHKPQSSIYRVLKVSKELNNPIHHFPDVLQSPIYRVSEVLQEHKVHFYQVFSDIQMSNPLEFTIPLHHSHPRSPNFSPAKPAFWTVQFILELKL</sequence>
<comment type="caution">
    <text evidence="1">The sequence shown here is derived from an EMBL/GenBank/DDBJ whole genome shotgun (WGS) entry which is preliminary data.</text>
</comment>
<dbReference type="AlphaFoldDB" id="A0AAV4UA39"/>
<name>A0AAV4UA39_CAEEX</name>
<dbReference type="Proteomes" id="UP001054945">
    <property type="component" value="Unassembled WGS sequence"/>
</dbReference>
<evidence type="ECO:0000313" key="1">
    <source>
        <dbReference type="EMBL" id="GIY54480.1"/>
    </source>
</evidence>
<organism evidence="1 2">
    <name type="scientific">Caerostris extrusa</name>
    <name type="common">Bark spider</name>
    <name type="synonym">Caerostris bankana</name>
    <dbReference type="NCBI Taxonomy" id="172846"/>
    <lineage>
        <taxon>Eukaryota</taxon>
        <taxon>Metazoa</taxon>
        <taxon>Ecdysozoa</taxon>
        <taxon>Arthropoda</taxon>
        <taxon>Chelicerata</taxon>
        <taxon>Arachnida</taxon>
        <taxon>Araneae</taxon>
        <taxon>Araneomorphae</taxon>
        <taxon>Entelegynae</taxon>
        <taxon>Araneoidea</taxon>
        <taxon>Araneidae</taxon>
        <taxon>Caerostris</taxon>
    </lineage>
</organism>
<keyword evidence="2" id="KW-1185">Reference proteome</keyword>
<accession>A0AAV4UA39</accession>
<gene>
    <name evidence="1" type="ORF">CEXT_230561</name>
</gene>
<dbReference type="EMBL" id="BPLR01012515">
    <property type="protein sequence ID" value="GIY54480.1"/>
    <property type="molecule type" value="Genomic_DNA"/>
</dbReference>
<proteinExistence type="predicted"/>
<reference evidence="1 2" key="1">
    <citation type="submission" date="2021-06" db="EMBL/GenBank/DDBJ databases">
        <title>Caerostris extrusa draft genome.</title>
        <authorList>
            <person name="Kono N."/>
            <person name="Arakawa K."/>
        </authorList>
    </citation>
    <scope>NUCLEOTIDE SEQUENCE [LARGE SCALE GENOMIC DNA]</scope>
</reference>